<comment type="subcellular location">
    <subcellularLocation>
        <location evidence="1">Mitochondrion</location>
    </subcellularLocation>
</comment>
<dbReference type="GO" id="GO:0030425">
    <property type="term" value="C:dendrite"/>
    <property type="evidence" value="ECO:0007669"/>
    <property type="project" value="TreeGrafter"/>
</dbReference>
<dbReference type="GO" id="GO:0098957">
    <property type="term" value="P:anterograde axonal transport of mitochondrion"/>
    <property type="evidence" value="ECO:0007669"/>
    <property type="project" value="TreeGrafter"/>
</dbReference>
<sequence length="875" mass="96786">MVCVCPVDEGSKVCEGGVGGCGGDSLYLYEGQDWVISPSCSPEEPSAISPVLAEETFRYMILSADRVEQMTKTYNDIDVVTHLLAERDRDLELAARIGQSLLQRNHVLQERNESLEEQLAQAVDQVHQLQHELAKKDELLRMVASASEESETDSSCSTPLRHPAPAGAALALSQLEALQSKLQELEEENLSLRSEACHLKKETITYEEKEQQLVSDCVKELRESNSQMVSMADELSQKNEELMRHQEEIAQLLSQIVELQQRVKEVRIHKEELRIHLRASKEAQRQLTAELKELSDRNAECVGMLHESQEEIKELRSKNTPSAGLHRHLSYGLYPMDSLAAEIEGSMRRELSVEEETVFQDQRSTHKRVFQTVRSGNQSVMRAAAAVPPIPGSARSGVVMTPVPYQTHTPNTEERAGDVDNSHLGQPGSPGGNNLMSALNRLSLRRQNFLCERQFFQVEREQKLQERAAAESEGGGSSCSSPMGSTVSSFTNLSEFSFSSSCFKTFLPEKLQIVKPMEGSLTLHHWQQLAKPHLATILDPHPGVVTKGFRPLPQDSVYHLTDLEEDEDQEKLLWEHKRKEKEPQDAEIKEEEEEEDGITFNVHSSSTPEETRERRSINPGKYQSSTFSTYTFTTCRILHPRDSTQVTPSSACSPSVSDYTPSSLRTGPSTPVTPCRLSLGDSFPIRRPAAPPGGLAKLLLEKGISAQGPATVAAPKKPLSLRLDPGTPQNSPCPSPVPFDSRSTSSDNFLASRPAELFLQDVYGLKLGRAPRPDLLSSERSPHGQLTKPDCHAVNLMEHLRKLGLDKKVLQGSDTEGAHPQESATFLATGGGSLLDGLRRNQSLPVMVGRRSASASSPSFPILKALKHSKGNIEF</sequence>
<feature type="region of interest" description="Disordered" evidence="6">
    <location>
        <begin position="576"/>
        <end position="622"/>
    </location>
</feature>
<feature type="compositionally biased region" description="Basic and acidic residues" evidence="6">
    <location>
        <begin position="411"/>
        <end position="421"/>
    </location>
</feature>
<feature type="coiled-coil region" evidence="5">
    <location>
        <begin position="98"/>
        <end position="139"/>
    </location>
</feature>
<evidence type="ECO:0000256" key="6">
    <source>
        <dbReference type="SAM" id="MobiDB-lite"/>
    </source>
</evidence>
<dbReference type="InterPro" id="IPR051946">
    <property type="entry name" value="Intracell_Traff-Reg"/>
</dbReference>
<name>A0A8C2CXL4_CYPCA</name>
<feature type="region of interest" description="Disordered" evidence="6">
    <location>
        <begin position="406"/>
        <end position="435"/>
    </location>
</feature>
<evidence type="ECO:0000256" key="3">
    <source>
        <dbReference type="ARBA" id="ARBA00023054"/>
    </source>
</evidence>
<evidence type="ECO:0000259" key="8">
    <source>
        <dbReference type="SMART" id="SM01424"/>
    </source>
</evidence>
<dbReference type="GO" id="GO:0022008">
    <property type="term" value="P:neurogenesis"/>
    <property type="evidence" value="ECO:0007669"/>
    <property type="project" value="TreeGrafter"/>
</dbReference>
<feature type="compositionally biased region" description="Polar residues" evidence="6">
    <location>
        <begin position="643"/>
        <end position="672"/>
    </location>
</feature>
<gene>
    <name evidence="9" type="primary">LOC109063229</name>
</gene>
<keyword evidence="3 5" id="KW-0175">Coiled coil</keyword>
<accession>A0A8C2CXL4</accession>
<dbReference type="GO" id="GO:0050811">
    <property type="term" value="F:GABA receptor binding"/>
    <property type="evidence" value="ECO:0007669"/>
    <property type="project" value="TreeGrafter"/>
</dbReference>
<evidence type="ECO:0000256" key="1">
    <source>
        <dbReference type="ARBA" id="ARBA00004173"/>
    </source>
</evidence>
<evidence type="ECO:0000313" key="9">
    <source>
        <dbReference type="Ensembl" id="ENSCCRP00020018614.1"/>
    </source>
</evidence>
<evidence type="ECO:0000256" key="5">
    <source>
        <dbReference type="SAM" id="Coils"/>
    </source>
</evidence>
<feature type="region of interest" description="Disordered" evidence="6">
    <location>
        <begin position="643"/>
        <end position="675"/>
    </location>
</feature>
<dbReference type="InterPro" id="IPR006933">
    <property type="entry name" value="HAP1_N"/>
</dbReference>
<dbReference type="Proteomes" id="UP000694701">
    <property type="component" value="Unplaced"/>
</dbReference>
<dbReference type="Pfam" id="PF12448">
    <property type="entry name" value="Milton"/>
    <property type="match status" value="1"/>
</dbReference>
<dbReference type="PANTHER" id="PTHR15751">
    <property type="entry name" value="TRAFFICKING KINESIN-BINDING PROTEIN"/>
    <property type="match status" value="1"/>
</dbReference>
<feature type="compositionally biased region" description="Basic and acidic residues" evidence="6">
    <location>
        <begin position="576"/>
        <end position="587"/>
    </location>
</feature>
<evidence type="ECO:0000313" key="10">
    <source>
        <dbReference type="Proteomes" id="UP000694701"/>
    </source>
</evidence>
<dbReference type="Pfam" id="PF04849">
    <property type="entry name" value="HAP1_N"/>
    <property type="match status" value="1"/>
</dbReference>
<dbReference type="GO" id="GO:0017022">
    <property type="term" value="F:myosin binding"/>
    <property type="evidence" value="ECO:0007669"/>
    <property type="project" value="TreeGrafter"/>
</dbReference>
<evidence type="ECO:0000256" key="4">
    <source>
        <dbReference type="ARBA" id="ARBA00023128"/>
    </source>
</evidence>
<dbReference type="GO" id="GO:0047496">
    <property type="term" value="P:vesicle transport along microtubule"/>
    <property type="evidence" value="ECO:0007669"/>
    <property type="project" value="TreeGrafter"/>
</dbReference>
<organism evidence="9 10">
    <name type="scientific">Cyprinus carpio</name>
    <name type="common">Common carp</name>
    <dbReference type="NCBI Taxonomy" id="7962"/>
    <lineage>
        <taxon>Eukaryota</taxon>
        <taxon>Metazoa</taxon>
        <taxon>Chordata</taxon>
        <taxon>Craniata</taxon>
        <taxon>Vertebrata</taxon>
        <taxon>Euteleostomi</taxon>
        <taxon>Actinopterygii</taxon>
        <taxon>Neopterygii</taxon>
        <taxon>Teleostei</taxon>
        <taxon>Ostariophysi</taxon>
        <taxon>Cypriniformes</taxon>
        <taxon>Cyprinidae</taxon>
        <taxon>Cyprininae</taxon>
        <taxon>Cyprinus</taxon>
    </lineage>
</organism>
<dbReference type="SMART" id="SM01424">
    <property type="entry name" value="HAP1_N"/>
    <property type="match status" value="1"/>
</dbReference>
<dbReference type="AlphaFoldDB" id="A0A8C2CXL4"/>
<evidence type="ECO:0000259" key="7">
    <source>
        <dbReference type="SMART" id="SM01423"/>
    </source>
</evidence>
<dbReference type="GO" id="GO:0031410">
    <property type="term" value="C:cytoplasmic vesicle"/>
    <property type="evidence" value="ECO:0007669"/>
    <property type="project" value="TreeGrafter"/>
</dbReference>
<feature type="domain" description="Trafficking kinesin-binding protein C-terminal" evidence="7">
    <location>
        <begin position="378"/>
        <end position="520"/>
    </location>
</feature>
<evidence type="ECO:0000256" key="2">
    <source>
        <dbReference type="ARBA" id="ARBA00007007"/>
    </source>
</evidence>
<feature type="region of interest" description="Disordered" evidence="6">
    <location>
        <begin position="724"/>
        <end position="746"/>
    </location>
</feature>
<dbReference type="InterPro" id="IPR022154">
    <property type="entry name" value="TRAK1/2_C"/>
</dbReference>
<dbReference type="GO" id="GO:0005739">
    <property type="term" value="C:mitochondrion"/>
    <property type="evidence" value="ECO:0007669"/>
    <property type="project" value="UniProtKB-SubCell"/>
</dbReference>
<dbReference type="Ensembl" id="ENSCCRT00020020443.1">
    <property type="protein sequence ID" value="ENSCCRP00020018614.1"/>
    <property type="gene ID" value="ENSCCRG00020008816.1"/>
</dbReference>
<dbReference type="GO" id="GO:0006605">
    <property type="term" value="P:protein targeting"/>
    <property type="evidence" value="ECO:0007669"/>
    <property type="project" value="TreeGrafter"/>
</dbReference>
<comment type="similarity">
    <text evidence="2">Belongs to the milton family.</text>
</comment>
<feature type="coiled-coil region" evidence="5">
    <location>
        <begin position="168"/>
        <end position="297"/>
    </location>
</feature>
<proteinExistence type="inferred from homology"/>
<protein>
    <submittedName>
        <fullName evidence="9">Trafficking protein, kinesin binding 2</fullName>
    </submittedName>
</protein>
<reference evidence="9" key="1">
    <citation type="submission" date="2025-08" db="UniProtKB">
        <authorList>
            <consortium name="Ensembl"/>
        </authorList>
    </citation>
    <scope>IDENTIFICATION</scope>
</reference>
<dbReference type="PANTHER" id="PTHR15751:SF13">
    <property type="entry name" value="TRAFFICKING KINESIN-BINDING PROTEIN 2"/>
    <property type="match status" value="1"/>
</dbReference>
<keyword evidence="4" id="KW-0496">Mitochondrion</keyword>
<dbReference type="SMART" id="SM01423">
    <property type="entry name" value="Milton"/>
    <property type="match status" value="1"/>
</dbReference>
<feature type="compositionally biased region" description="Acidic residues" evidence="6">
    <location>
        <begin position="588"/>
        <end position="597"/>
    </location>
</feature>
<dbReference type="GO" id="GO:1904115">
    <property type="term" value="C:axon cytoplasm"/>
    <property type="evidence" value="ECO:0007669"/>
    <property type="project" value="GOC"/>
</dbReference>
<feature type="domain" description="HAP1 N-terminal" evidence="8">
    <location>
        <begin position="23"/>
        <end position="318"/>
    </location>
</feature>
<dbReference type="GO" id="GO:0048311">
    <property type="term" value="P:mitochondrion distribution"/>
    <property type="evidence" value="ECO:0007669"/>
    <property type="project" value="TreeGrafter"/>
</dbReference>